<dbReference type="AlphaFoldDB" id="A0A1Y1QXL5"/>
<proteinExistence type="predicted"/>
<evidence type="ECO:0000313" key="2">
    <source>
        <dbReference type="EMBL" id="OQX16168.1"/>
    </source>
</evidence>
<accession>A0A1Y1QXL5</accession>
<organism evidence="2 3">
    <name type="scientific">Thiothrix lacustris</name>
    <dbReference type="NCBI Taxonomy" id="525917"/>
    <lineage>
        <taxon>Bacteria</taxon>
        <taxon>Pseudomonadati</taxon>
        <taxon>Pseudomonadota</taxon>
        <taxon>Gammaproteobacteria</taxon>
        <taxon>Thiotrichales</taxon>
        <taxon>Thiotrichaceae</taxon>
        <taxon>Thiothrix</taxon>
    </lineage>
</organism>
<feature type="region of interest" description="Disordered" evidence="1">
    <location>
        <begin position="1"/>
        <end position="29"/>
    </location>
</feature>
<evidence type="ECO:0000256" key="1">
    <source>
        <dbReference type="SAM" id="MobiDB-lite"/>
    </source>
</evidence>
<dbReference type="Proteomes" id="UP000192491">
    <property type="component" value="Unassembled WGS sequence"/>
</dbReference>
<evidence type="ECO:0000313" key="3">
    <source>
        <dbReference type="Proteomes" id="UP000192491"/>
    </source>
</evidence>
<dbReference type="EMBL" id="MTEJ01000007">
    <property type="protein sequence ID" value="OQX16168.1"/>
    <property type="molecule type" value="Genomic_DNA"/>
</dbReference>
<reference evidence="2 3" key="1">
    <citation type="submission" date="2017-01" db="EMBL/GenBank/DDBJ databases">
        <title>Novel large sulfur bacteria in the metagenomes of groundwater-fed chemosynthetic microbial mats in the Lake Huron basin.</title>
        <authorList>
            <person name="Sharrar A.M."/>
            <person name="Flood B.E."/>
            <person name="Bailey J.V."/>
            <person name="Jones D.S."/>
            <person name="Biddanda B."/>
            <person name="Ruberg S.A."/>
            <person name="Marcus D.N."/>
            <person name="Dick G.J."/>
        </authorList>
    </citation>
    <scope>NUCLEOTIDE SEQUENCE [LARGE SCALE GENOMIC DNA]</scope>
    <source>
        <strain evidence="2">A8</strain>
    </source>
</reference>
<comment type="caution">
    <text evidence="2">The sequence shown here is derived from an EMBL/GenBank/DDBJ whole genome shotgun (WGS) entry which is preliminary data.</text>
</comment>
<gene>
    <name evidence="2" type="ORF">BWK73_04710</name>
</gene>
<sequence>MNWRDALADQARDNDAPADDAPRVYRPAKYKKGDTVQTHFAAWPGKTMTQHEVIQVWARAEGYKGASDAGYMLSPMPRGAVRYLDEGWLSPVANTSTTKRSN</sequence>
<protein>
    <submittedName>
        <fullName evidence="2">Uncharacterized protein</fullName>
    </submittedName>
</protein>
<feature type="compositionally biased region" description="Basic and acidic residues" evidence="1">
    <location>
        <begin position="1"/>
        <end position="23"/>
    </location>
</feature>
<name>A0A1Y1QXL5_9GAMM</name>